<accession>A0AAU9WSF9</accession>
<evidence type="ECO:0000313" key="2">
    <source>
        <dbReference type="Proteomes" id="UP001159428"/>
    </source>
</evidence>
<proteinExistence type="predicted"/>
<dbReference type="EMBL" id="CALNXJ010000020">
    <property type="protein sequence ID" value="CAH3123994.1"/>
    <property type="molecule type" value="Genomic_DNA"/>
</dbReference>
<sequence>MMMSSEVSEARRNVRVPRVYSVGQSSKTWLSQFVQYVDLVRIKPSDRRAYLLTMLDQPAFKAVGLLKLSEFLFDLGKTREDYNLKLHARCQKPNEDFEGFTDSLLELVENAYPDTAYPFKVELARDQFIQGVVVSNDIREKLFVSQPGSLVDAV</sequence>
<name>A0AAU9WSF9_9CNID</name>
<feature type="non-terminal residue" evidence="1">
    <location>
        <position position="154"/>
    </location>
</feature>
<comment type="caution">
    <text evidence="1">The sequence shown here is derived from an EMBL/GenBank/DDBJ whole genome shotgun (WGS) entry which is preliminary data.</text>
</comment>
<dbReference type="AlphaFoldDB" id="A0AAU9WSF9"/>
<keyword evidence="2" id="KW-1185">Reference proteome</keyword>
<organism evidence="1 2">
    <name type="scientific">Pocillopora meandrina</name>
    <dbReference type="NCBI Taxonomy" id="46732"/>
    <lineage>
        <taxon>Eukaryota</taxon>
        <taxon>Metazoa</taxon>
        <taxon>Cnidaria</taxon>
        <taxon>Anthozoa</taxon>
        <taxon>Hexacorallia</taxon>
        <taxon>Scleractinia</taxon>
        <taxon>Astrocoeniina</taxon>
        <taxon>Pocilloporidae</taxon>
        <taxon>Pocillopora</taxon>
    </lineage>
</organism>
<gene>
    <name evidence="1" type="ORF">PMEA_00011658</name>
</gene>
<reference evidence="1 2" key="1">
    <citation type="submission" date="2022-05" db="EMBL/GenBank/DDBJ databases">
        <authorList>
            <consortium name="Genoscope - CEA"/>
            <person name="William W."/>
        </authorList>
    </citation>
    <scope>NUCLEOTIDE SEQUENCE [LARGE SCALE GENOMIC DNA]</scope>
</reference>
<evidence type="ECO:0000313" key="1">
    <source>
        <dbReference type="EMBL" id="CAH3123994.1"/>
    </source>
</evidence>
<protein>
    <submittedName>
        <fullName evidence="1">Uncharacterized protein</fullName>
    </submittedName>
</protein>
<dbReference type="Proteomes" id="UP001159428">
    <property type="component" value="Unassembled WGS sequence"/>
</dbReference>